<evidence type="ECO:0000256" key="10">
    <source>
        <dbReference type="ARBA" id="ARBA00023136"/>
    </source>
</evidence>
<comment type="similarity">
    <text evidence="3 11">Belongs to the cytochrome P450 family.</text>
</comment>
<dbReference type="Pfam" id="PF00067">
    <property type="entry name" value="p450"/>
    <property type="match status" value="1"/>
</dbReference>
<evidence type="ECO:0000256" key="6">
    <source>
        <dbReference type="ARBA" id="ARBA00022723"/>
    </source>
</evidence>
<keyword evidence="9 11" id="KW-0503">Monooxygenase</keyword>
<reference evidence="12" key="1">
    <citation type="journal article" date="2014" name="Nat. Commun.">
        <title>The emerging biofuel crop Camelina sativa retains a highly undifferentiated hexaploid genome structure.</title>
        <authorList>
            <person name="Kagale S."/>
            <person name="Koh C."/>
            <person name="Nixon J."/>
            <person name="Bollina V."/>
            <person name="Clarke W.E."/>
            <person name="Tuteja R."/>
            <person name="Spillane C."/>
            <person name="Robinson S.J."/>
            <person name="Links M.G."/>
            <person name="Clarke C."/>
            <person name="Higgins E.E."/>
            <person name="Huebert T."/>
            <person name="Sharpe A.G."/>
            <person name="Parkin I.A."/>
        </authorList>
    </citation>
    <scope>NUCLEOTIDE SEQUENCE [LARGE SCALE GENOMIC DNA]</scope>
    <source>
        <strain evidence="12">cv. DH55</strain>
    </source>
</reference>
<protein>
    <submittedName>
        <fullName evidence="13">Cytochrome P450 89A2-like</fullName>
    </submittedName>
</protein>
<evidence type="ECO:0000313" key="12">
    <source>
        <dbReference type="Proteomes" id="UP000694864"/>
    </source>
</evidence>
<dbReference type="GeneID" id="109124924"/>
<dbReference type="PRINTS" id="PR00385">
    <property type="entry name" value="P450"/>
</dbReference>
<dbReference type="Gene3D" id="1.10.630.10">
    <property type="entry name" value="Cytochrome P450"/>
    <property type="match status" value="1"/>
</dbReference>
<keyword evidence="12" id="KW-1185">Reference proteome</keyword>
<dbReference type="InterPro" id="IPR017972">
    <property type="entry name" value="Cyt_P450_CS"/>
</dbReference>
<name>A0ABM1R9U8_CAMSA</name>
<evidence type="ECO:0000256" key="2">
    <source>
        <dbReference type="ARBA" id="ARBA00004167"/>
    </source>
</evidence>
<evidence type="ECO:0000256" key="4">
    <source>
        <dbReference type="ARBA" id="ARBA00022617"/>
    </source>
</evidence>
<comment type="subcellular location">
    <subcellularLocation>
        <location evidence="2">Membrane</location>
        <topology evidence="2">Single-pass membrane protein</topology>
    </subcellularLocation>
</comment>
<keyword evidence="6 11" id="KW-0479">Metal-binding</keyword>
<keyword evidence="7" id="KW-1133">Transmembrane helix</keyword>
<evidence type="ECO:0000256" key="5">
    <source>
        <dbReference type="ARBA" id="ARBA00022692"/>
    </source>
</evidence>
<dbReference type="RefSeq" id="XP_019095786.1">
    <property type="nucleotide sequence ID" value="XM_019240241.1"/>
</dbReference>
<keyword evidence="10" id="KW-0472">Membrane</keyword>
<dbReference type="SUPFAM" id="SSF48264">
    <property type="entry name" value="Cytochrome P450"/>
    <property type="match status" value="1"/>
</dbReference>
<accession>A0ABM1R9U8</accession>
<comment type="cofactor">
    <cofactor evidence="1">
        <name>heme</name>
        <dbReference type="ChEBI" id="CHEBI:30413"/>
    </cofactor>
</comment>
<proteinExistence type="inferred from homology"/>
<keyword evidence="11" id="KW-0408">Iron</keyword>
<dbReference type="PROSITE" id="PS00086">
    <property type="entry name" value="CYTOCHROME_P450"/>
    <property type="match status" value="1"/>
</dbReference>
<dbReference type="InterPro" id="IPR036396">
    <property type="entry name" value="Cyt_P450_sf"/>
</dbReference>
<dbReference type="CDD" id="cd11075">
    <property type="entry name" value="CYP77_89"/>
    <property type="match status" value="1"/>
</dbReference>
<organism evidence="12 13">
    <name type="scientific">Camelina sativa</name>
    <name type="common">False flax</name>
    <name type="synonym">Myagrum sativum</name>
    <dbReference type="NCBI Taxonomy" id="90675"/>
    <lineage>
        <taxon>Eukaryota</taxon>
        <taxon>Viridiplantae</taxon>
        <taxon>Streptophyta</taxon>
        <taxon>Embryophyta</taxon>
        <taxon>Tracheophyta</taxon>
        <taxon>Spermatophyta</taxon>
        <taxon>Magnoliopsida</taxon>
        <taxon>eudicotyledons</taxon>
        <taxon>Gunneridae</taxon>
        <taxon>Pentapetalae</taxon>
        <taxon>rosids</taxon>
        <taxon>malvids</taxon>
        <taxon>Brassicales</taxon>
        <taxon>Brassicaceae</taxon>
        <taxon>Camelineae</taxon>
        <taxon>Camelina</taxon>
    </lineage>
</organism>
<dbReference type="InterPro" id="IPR002401">
    <property type="entry name" value="Cyt_P450_E_grp-I"/>
</dbReference>
<evidence type="ECO:0000256" key="9">
    <source>
        <dbReference type="ARBA" id="ARBA00023033"/>
    </source>
</evidence>
<sequence>MATWFLIIFLSLTLCFLLNLFLRRTDTNSLPLPPNPNLFPILGPFQWLRKGLGGLNSYLRSIHHRLGPIISLRIFSVPAVFVSDRSLTHKALVLHGAVFSGRPPALPTGKIITSNQHTISSGTYGATWRLLRRNLTSEILNPSRVKSYSNARRSVLENLCDRIRNHGEEEKPIVVVDHLRYAMFSLLVLMCFGDKLEEEQIKRVEFVQRRELLSFSRFTILNVFPSITKLFLRKRWEEFHQIRREHKDVLLPLIRSRRKMIDCSKDYVQSSYVDTLLDLELPEEKRKLNEDEIVSLCSEFLNAGTDTTATTLQWIMANLVKNQEIQERLYKEIESVIGEEEKKIEEEEMKKMPYLKAVVLEGLRLHPPGHLLLPHRVSEDTELGGYKVPKNGTINFNVAMIGRDPMEWDEPMEFKPERFIREDEEAVEVDVTGSRGIKMIPFGAGRRICPGIGLAMLHLEYFVVNMVKEFEWKQVEGDEVDLSEKFEFTVVMKYPLKARAVPRVKKTLRPGLMAYKRHRADIIIS</sequence>
<evidence type="ECO:0000313" key="13">
    <source>
        <dbReference type="RefSeq" id="XP_019095786.1"/>
    </source>
</evidence>
<evidence type="ECO:0000256" key="11">
    <source>
        <dbReference type="RuleBase" id="RU000461"/>
    </source>
</evidence>
<keyword evidence="8 11" id="KW-0560">Oxidoreductase</keyword>
<dbReference type="PANTHER" id="PTHR24298:SF800">
    <property type="entry name" value="CYTOCHROME P450 89A2-RELATED"/>
    <property type="match status" value="1"/>
</dbReference>
<evidence type="ECO:0000256" key="3">
    <source>
        <dbReference type="ARBA" id="ARBA00010617"/>
    </source>
</evidence>
<dbReference type="InterPro" id="IPR051103">
    <property type="entry name" value="Plant_metabolite_P450s"/>
</dbReference>
<keyword evidence="4 11" id="KW-0349">Heme</keyword>
<dbReference type="PRINTS" id="PR00463">
    <property type="entry name" value="EP450I"/>
</dbReference>
<evidence type="ECO:0000256" key="7">
    <source>
        <dbReference type="ARBA" id="ARBA00022989"/>
    </source>
</evidence>
<evidence type="ECO:0000256" key="1">
    <source>
        <dbReference type="ARBA" id="ARBA00001971"/>
    </source>
</evidence>
<reference evidence="13" key="2">
    <citation type="submission" date="2025-08" db="UniProtKB">
        <authorList>
            <consortium name="RefSeq"/>
        </authorList>
    </citation>
    <scope>IDENTIFICATION</scope>
    <source>
        <tissue evidence="13">Leaf</tissue>
    </source>
</reference>
<keyword evidence="5" id="KW-0812">Transmembrane</keyword>
<dbReference type="InterPro" id="IPR001128">
    <property type="entry name" value="Cyt_P450"/>
</dbReference>
<gene>
    <name evidence="13" type="primary">LOC109124924</name>
</gene>
<evidence type="ECO:0000256" key="8">
    <source>
        <dbReference type="ARBA" id="ARBA00023002"/>
    </source>
</evidence>
<dbReference type="Proteomes" id="UP000694864">
    <property type="component" value="Chromosome 18"/>
</dbReference>
<dbReference type="PANTHER" id="PTHR24298">
    <property type="entry name" value="FLAVONOID 3'-MONOOXYGENASE-RELATED"/>
    <property type="match status" value="1"/>
</dbReference>